<protein>
    <submittedName>
        <fullName evidence="3">Integrase</fullName>
    </submittedName>
</protein>
<dbReference type="AlphaFoldDB" id="C0GK79"/>
<organism evidence="3 4">
    <name type="scientific">Dethiobacter alkaliphilus AHT 1</name>
    <dbReference type="NCBI Taxonomy" id="555088"/>
    <lineage>
        <taxon>Bacteria</taxon>
        <taxon>Bacillati</taxon>
        <taxon>Bacillota</taxon>
        <taxon>Dethiobacteria</taxon>
        <taxon>Dethiobacterales</taxon>
        <taxon>Dethiobacteraceae</taxon>
        <taxon>Dethiobacter</taxon>
    </lineage>
</organism>
<dbReference type="InterPro" id="IPR051917">
    <property type="entry name" value="Transposase-Integrase"/>
</dbReference>
<dbReference type="GO" id="GO:0015074">
    <property type="term" value="P:DNA integration"/>
    <property type="evidence" value="ECO:0007669"/>
    <property type="project" value="InterPro"/>
</dbReference>
<comment type="caution">
    <text evidence="3">The sequence shown here is derived from an EMBL/GenBank/DDBJ whole genome shotgun (WGS) entry which is preliminary data.</text>
</comment>
<reference evidence="3 4" key="1">
    <citation type="submission" date="2009-02" db="EMBL/GenBank/DDBJ databases">
        <title>Sequencing of the draft genome and assembly of Dethiobacter alkaliphilus AHT 1.</title>
        <authorList>
            <consortium name="US DOE Joint Genome Institute (JGI-PGF)"/>
            <person name="Lucas S."/>
            <person name="Copeland A."/>
            <person name="Lapidus A."/>
            <person name="Glavina del Rio T."/>
            <person name="Dalin E."/>
            <person name="Tice H."/>
            <person name="Bruce D."/>
            <person name="Goodwin L."/>
            <person name="Pitluck S."/>
            <person name="Larimer F."/>
            <person name="Land M.L."/>
            <person name="Hauser L."/>
            <person name="Muyzer G."/>
        </authorList>
    </citation>
    <scope>NUCLEOTIDE SEQUENCE [LARGE SCALE GENOMIC DNA]</scope>
    <source>
        <strain evidence="3 4">AHT 1</strain>
    </source>
</reference>
<dbReference type="InterPro" id="IPR053392">
    <property type="entry name" value="Transposase_IS30-like"/>
</dbReference>
<dbReference type="GO" id="GO:0006310">
    <property type="term" value="P:DNA recombination"/>
    <property type="evidence" value="ECO:0007669"/>
    <property type="project" value="UniProtKB-KW"/>
</dbReference>
<dbReference type="OrthoDB" id="9776104at2"/>
<accession>C0GK79</accession>
<gene>
    <name evidence="3" type="ORF">DealDRAFT_2888</name>
</gene>
<evidence type="ECO:0000259" key="2">
    <source>
        <dbReference type="PROSITE" id="PS50994"/>
    </source>
</evidence>
<dbReference type="PANTHER" id="PTHR10948">
    <property type="entry name" value="TRANSPOSASE"/>
    <property type="match status" value="1"/>
</dbReference>
<evidence type="ECO:0000313" key="4">
    <source>
        <dbReference type="Proteomes" id="UP000006443"/>
    </source>
</evidence>
<dbReference type="GO" id="GO:0032196">
    <property type="term" value="P:transposition"/>
    <property type="evidence" value="ECO:0007669"/>
    <property type="project" value="TreeGrafter"/>
</dbReference>
<dbReference type="InterPro" id="IPR012337">
    <property type="entry name" value="RNaseH-like_sf"/>
</dbReference>
<dbReference type="Gene3D" id="1.10.10.60">
    <property type="entry name" value="Homeodomain-like"/>
    <property type="match status" value="1"/>
</dbReference>
<keyword evidence="4" id="KW-1185">Reference proteome</keyword>
<dbReference type="eggNOG" id="COG2826">
    <property type="taxonomic scope" value="Bacteria"/>
</dbReference>
<dbReference type="InterPro" id="IPR036397">
    <property type="entry name" value="RNaseH_sf"/>
</dbReference>
<dbReference type="GO" id="GO:0005829">
    <property type="term" value="C:cytosol"/>
    <property type="evidence" value="ECO:0007669"/>
    <property type="project" value="TreeGrafter"/>
</dbReference>
<dbReference type="PROSITE" id="PS50994">
    <property type="entry name" value="INTEGRASE"/>
    <property type="match status" value="1"/>
</dbReference>
<dbReference type="NCBIfam" id="NF033563">
    <property type="entry name" value="transpos_IS30"/>
    <property type="match status" value="1"/>
</dbReference>
<dbReference type="EMBL" id="ACJM01000021">
    <property type="protein sequence ID" value="EEG76262.1"/>
    <property type="molecule type" value="Genomic_DNA"/>
</dbReference>
<dbReference type="GO" id="GO:0003676">
    <property type="term" value="F:nucleic acid binding"/>
    <property type="evidence" value="ECO:0007669"/>
    <property type="project" value="InterPro"/>
</dbReference>
<keyword evidence="1" id="KW-0233">DNA recombination</keyword>
<dbReference type="GO" id="GO:0004803">
    <property type="term" value="F:transposase activity"/>
    <property type="evidence" value="ECO:0007669"/>
    <property type="project" value="TreeGrafter"/>
</dbReference>
<sequence length="347" mass="39641">MAHSQHTTIPREFKHLTLDQRGMIAAYHESGLSTRQIGAKIGCDHTTVSRELKRGTVLQRNSNLTERYEYFPDAGQRVYRENRSHCGARFKLADVSAFMDHAQRMMRDKEWSPDAIVGEYKINPKTAGLPCICTKTLYSYIDKGFMDTRNIDLLLKVGRKVRKKRSRINKRNLGESIENRPPEVATRETFSHWEIDTVIGKQSEGQSLLTLLERKSRVFLIRRLEEHTVECVNEALVALQRDYGDDFAQVFQTITADNGSEFSGLSDQLSSLGSKAYFCHPYSSWEKGANEKHNSLIRRFLPKGTSFADLTPESVARIQNWCNNLPRKILGYLTPLQAFHAERLAAA</sequence>
<dbReference type="PANTHER" id="PTHR10948:SF23">
    <property type="entry name" value="TRANSPOSASE INSI FOR INSERTION SEQUENCE ELEMENT IS30A-RELATED"/>
    <property type="match status" value="1"/>
</dbReference>
<dbReference type="InterPro" id="IPR001584">
    <property type="entry name" value="Integrase_cat-core"/>
</dbReference>
<dbReference type="Proteomes" id="UP000006443">
    <property type="component" value="Unassembled WGS sequence"/>
</dbReference>
<evidence type="ECO:0000313" key="3">
    <source>
        <dbReference type="EMBL" id="EEG76262.1"/>
    </source>
</evidence>
<evidence type="ECO:0000256" key="1">
    <source>
        <dbReference type="ARBA" id="ARBA00023172"/>
    </source>
</evidence>
<name>C0GK79_DETAL</name>
<dbReference type="SUPFAM" id="SSF53098">
    <property type="entry name" value="Ribonuclease H-like"/>
    <property type="match status" value="1"/>
</dbReference>
<dbReference type="Gene3D" id="3.30.420.10">
    <property type="entry name" value="Ribonuclease H-like superfamily/Ribonuclease H"/>
    <property type="match status" value="1"/>
</dbReference>
<dbReference type="RefSeq" id="WP_008518723.1">
    <property type="nucleotide sequence ID" value="NZ_ACJM01000021.1"/>
</dbReference>
<dbReference type="Pfam" id="PF13936">
    <property type="entry name" value="HTH_38"/>
    <property type="match status" value="1"/>
</dbReference>
<proteinExistence type="predicted"/>
<dbReference type="InterPro" id="IPR025246">
    <property type="entry name" value="IS30-like_HTH"/>
</dbReference>
<feature type="domain" description="Integrase catalytic" evidence="2">
    <location>
        <begin position="177"/>
        <end position="343"/>
    </location>
</feature>